<dbReference type="InterPro" id="IPR053265">
    <property type="entry name" value="Serpin"/>
</dbReference>
<organism evidence="2 3">
    <name type="scientific">Culex pipiens pipiens</name>
    <name type="common">Northern house mosquito</name>
    <dbReference type="NCBI Taxonomy" id="38569"/>
    <lineage>
        <taxon>Eukaryota</taxon>
        <taxon>Metazoa</taxon>
        <taxon>Ecdysozoa</taxon>
        <taxon>Arthropoda</taxon>
        <taxon>Hexapoda</taxon>
        <taxon>Insecta</taxon>
        <taxon>Pterygota</taxon>
        <taxon>Neoptera</taxon>
        <taxon>Endopterygota</taxon>
        <taxon>Diptera</taxon>
        <taxon>Nematocera</taxon>
        <taxon>Culicoidea</taxon>
        <taxon>Culicidae</taxon>
        <taxon>Culicinae</taxon>
        <taxon>Culicini</taxon>
        <taxon>Culex</taxon>
        <taxon>Culex</taxon>
    </lineage>
</organism>
<dbReference type="SMART" id="SM00280">
    <property type="entry name" value="KAZAL"/>
    <property type="match status" value="1"/>
</dbReference>
<feature type="domain" description="Kazal-like" evidence="1">
    <location>
        <begin position="42"/>
        <end position="95"/>
    </location>
</feature>
<accession>A0ABD1CU03</accession>
<evidence type="ECO:0000313" key="2">
    <source>
        <dbReference type="EMBL" id="KAL1379710.1"/>
    </source>
</evidence>
<dbReference type="EMBL" id="JBEHCU010009538">
    <property type="protein sequence ID" value="KAL1379710.1"/>
    <property type="molecule type" value="Genomic_DNA"/>
</dbReference>
<dbReference type="Proteomes" id="UP001562425">
    <property type="component" value="Unassembled WGS sequence"/>
</dbReference>
<dbReference type="PANTHER" id="PTHR21131:SF0">
    <property type="entry name" value="GEO10195P1-RELATED"/>
    <property type="match status" value="1"/>
</dbReference>
<dbReference type="CDD" id="cd00104">
    <property type="entry name" value="KAZAL_FS"/>
    <property type="match status" value="1"/>
</dbReference>
<dbReference type="Pfam" id="PF00050">
    <property type="entry name" value="Kazal_1"/>
    <property type="match status" value="1"/>
</dbReference>
<dbReference type="PROSITE" id="PS00282">
    <property type="entry name" value="KAZAL_1"/>
    <property type="match status" value="1"/>
</dbReference>
<sequence length="98" mass="10372">MNSIFKVTQNGGWMGDLGRALIALVLAIVATFFASPSTADIYSEMAACACPLSYQPVCGSDNVTYSNDCVLGCAMTTPTGSKMALRKLRSGSCEDQEF</sequence>
<evidence type="ECO:0000313" key="3">
    <source>
        <dbReference type="Proteomes" id="UP001562425"/>
    </source>
</evidence>
<dbReference type="InterPro" id="IPR036058">
    <property type="entry name" value="Kazal_dom_sf"/>
</dbReference>
<dbReference type="PANTHER" id="PTHR21131">
    <property type="entry name" value="SERINE-TYPE ENDOPEPTIDASE INHIBITOR"/>
    <property type="match status" value="1"/>
</dbReference>
<dbReference type="AlphaFoldDB" id="A0ABD1CU03"/>
<proteinExistence type="predicted"/>
<name>A0ABD1CU03_CULPP</name>
<evidence type="ECO:0000259" key="1">
    <source>
        <dbReference type="PROSITE" id="PS51465"/>
    </source>
</evidence>
<protein>
    <recommendedName>
        <fullName evidence="1">Kazal-like domain-containing protein</fullName>
    </recommendedName>
</protein>
<reference evidence="2 3" key="1">
    <citation type="submission" date="2024-05" db="EMBL/GenBank/DDBJ databases">
        <title>Culex pipiens pipiens assembly and annotation.</title>
        <authorList>
            <person name="Alout H."/>
            <person name="Durand T."/>
        </authorList>
    </citation>
    <scope>NUCLEOTIDE SEQUENCE [LARGE SCALE GENOMIC DNA]</scope>
    <source>
        <strain evidence="2">HA-2024</strain>
        <tissue evidence="2">Whole body</tissue>
    </source>
</reference>
<dbReference type="Gene3D" id="3.30.60.30">
    <property type="match status" value="1"/>
</dbReference>
<gene>
    <name evidence="2" type="ORF">pipiens_014707</name>
</gene>
<dbReference type="PROSITE" id="PS51465">
    <property type="entry name" value="KAZAL_2"/>
    <property type="match status" value="1"/>
</dbReference>
<dbReference type="SUPFAM" id="SSF100895">
    <property type="entry name" value="Kazal-type serine protease inhibitors"/>
    <property type="match status" value="1"/>
</dbReference>
<dbReference type="InterPro" id="IPR002350">
    <property type="entry name" value="Kazal_dom"/>
</dbReference>
<keyword evidence="3" id="KW-1185">Reference proteome</keyword>
<comment type="caution">
    <text evidence="2">The sequence shown here is derived from an EMBL/GenBank/DDBJ whole genome shotgun (WGS) entry which is preliminary data.</text>
</comment>